<evidence type="ECO:0000259" key="2">
    <source>
        <dbReference type="Pfam" id="PF26633"/>
    </source>
</evidence>
<dbReference type="EMBL" id="CAJVPK010000699">
    <property type="protein sequence ID" value="CAG8541201.1"/>
    <property type="molecule type" value="Genomic_DNA"/>
</dbReference>
<keyword evidence="1" id="KW-0175">Coiled coil</keyword>
<dbReference type="AlphaFoldDB" id="A0A9N9AQG4"/>
<evidence type="ECO:0000313" key="3">
    <source>
        <dbReference type="EMBL" id="CAG8541201.1"/>
    </source>
</evidence>
<keyword evidence="4" id="KW-1185">Reference proteome</keyword>
<gene>
    <name evidence="3" type="ORF">DEBURN_LOCUS6619</name>
</gene>
<dbReference type="InterPro" id="IPR027417">
    <property type="entry name" value="P-loop_NTPase"/>
</dbReference>
<comment type="caution">
    <text evidence="3">The sequence shown here is derived from an EMBL/GenBank/DDBJ whole genome shotgun (WGS) entry which is preliminary data.</text>
</comment>
<dbReference type="SUPFAM" id="SSF52540">
    <property type="entry name" value="P-loop containing nucleoside triphosphate hydrolases"/>
    <property type="match status" value="1"/>
</dbReference>
<dbReference type="InterPro" id="IPR058519">
    <property type="entry name" value="DUF8206"/>
</dbReference>
<dbReference type="Pfam" id="PF26633">
    <property type="entry name" value="DUF8206"/>
    <property type="match status" value="1"/>
</dbReference>
<feature type="coiled-coil region" evidence="1">
    <location>
        <begin position="470"/>
        <end position="533"/>
    </location>
</feature>
<name>A0A9N9AQG4_9GLOM</name>
<dbReference type="PANTHER" id="PTHR32046">
    <property type="entry name" value="G DOMAIN-CONTAINING PROTEIN"/>
    <property type="match status" value="1"/>
</dbReference>
<dbReference type="OrthoDB" id="2611327at2759"/>
<dbReference type="PANTHER" id="PTHR32046:SF11">
    <property type="entry name" value="IMMUNE-ASSOCIATED NUCLEOTIDE-BINDING PROTEIN 10-LIKE"/>
    <property type="match status" value="1"/>
</dbReference>
<feature type="domain" description="DUF8206" evidence="2">
    <location>
        <begin position="294"/>
        <end position="371"/>
    </location>
</feature>
<protein>
    <submittedName>
        <fullName evidence="3">10785_t:CDS:1</fullName>
    </submittedName>
</protein>
<organism evidence="3 4">
    <name type="scientific">Diversispora eburnea</name>
    <dbReference type="NCBI Taxonomy" id="1213867"/>
    <lineage>
        <taxon>Eukaryota</taxon>
        <taxon>Fungi</taxon>
        <taxon>Fungi incertae sedis</taxon>
        <taxon>Mucoromycota</taxon>
        <taxon>Glomeromycotina</taxon>
        <taxon>Glomeromycetes</taxon>
        <taxon>Diversisporales</taxon>
        <taxon>Diversisporaceae</taxon>
        <taxon>Diversispora</taxon>
    </lineage>
</organism>
<dbReference type="Gene3D" id="3.40.50.300">
    <property type="entry name" value="P-loop containing nucleotide triphosphate hydrolases"/>
    <property type="match status" value="1"/>
</dbReference>
<evidence type="ECO:0000256" key="1">
    <source>
        <dbReference type="SAM" id="Coils"/>
    </source>
</evidence>
<evidence type="ECO:0000313" key="4">
    <source>
        <dbReference type="Proteomes" id="UP000789706"/>
    </source>
</evidence>
<proteinExistence type="predicted"/>
<sequence>MFDTLDDARNGDWKVPIPSKFKLTEESGQMRTIEISNDDSSNEKTNVNEISATQECSSYVFHNDDVRIRLIDTPGIGNKREIEKNFDNILMFANQYQHLNGICILLKPNNTRLRFDMQELLSHLNKSVKNNIVFCFTHTKPTFYRPEDTMGPLGEQLSTLKNQFKVEINLNQDTVYCFDNESIRFLAADKAGVKFEKGYEEFSESWRKSVEESSRLLKYFENCKPHKINDTLLIKDVRDIMMRLAKPLAEIGTRIHANIGFLHDHLKEIENTAETAKNLIDKLYIKQLDFKPEKLQHPRTVCTSASCVQVSTKNGANIINYITHCHKSCGLSGVKSYEKKNPALKNCGAMENNGTCKTCKCNWDTHMHVDHELIPVYTKVIDKNVESAINEKRSFQEQKKMAMEASLRKVAELKEEQKVITDINVKFVQFLKQSTIVPFIDAYIDYLDHFIKEEEIKKNVSPKNFNDAVLKGLEDAKKEYTEKINLIKKSIENNDNSIETISPDDMSKIEQQLNELKHNGEALKDIKEKKEKEKYNQKHIFENQEKHYNFPKKIHPESQEIDQQILTETEKDNVDETKIFTVQQEQEKEKDGEVDETKTFRVKQEYYDKATEIYKSLKTETLLIGLSFIFALIISMSYSN</sequence>
<feature type="coiled-coil region" evidence="1">
    <location>
        <begin position="385"/>
        <end position="416"/>
    </location>
</feature>
<dbReference type="Proteomes" id="UP000789706">
    <property type="component" value="Unassembled WGS sequence"/>
</dbReference>
<accession>A0A9N9AQG4</accession>
<reference evidence="3" key="1">
    <citation type="submission" date="2021-06" db="EMBL/GenBank/DDBJ databases">
        <authorList>
            <person name="Kallberg Y."/>
            <person name="Tangrot J."/>
            <person name="Rosling A."/>
        </authorList>
    </citation>
    <scope>NUCLEOTIDE SEQUENCE</scope>
    <source>
        <strain evidence="3">AZ414A</strain>
    </source>
</reference>